<feature type="transmembrane region" description="Helical" evidence="2">
    <location>
        <begin position="173"/>
        <end position="192"/>
    </location>
</feature>
<protein>
    <submittedName>
        <fullName evidence="3">Uncharacterized protein</fullName>
    </submittedName>
</protein>
<evidence type="ECO:0000256" key="1">
    <source>
        <dbReference type="SAM" id="MobiDB-lite"/>
    </source>
</evidence>
<feature type="region of interest" description="Disordered" evidence="1">
    <location>
        <begin position="285"/>
        <end position="316"/>
    </location>
</feature>
<dbReference type="EMBL" id="JAOAOG010000068">
    <property type="protein sequence ID" value="KAJ6251163.1"/>
    <property type="molecule type" value="Genomic_DNA"/>
</dbReference>
<reference evidence="3" key="2">
    <citation type="submission" date="2022-08" db="EMBL/GenBank/DDBJ databases">
        <title>Novel sulphate-reducing endosymbionts in the free-living metamonad Anaeramoeba.</title>
        <authorList>
            <person name="Jerlstrom-Hultqvist J."/>
            <person name="Cepicka I."/>
            <person name="Gallot-Lavallee L."/>
            <person name="Salas-Leiva D."/>
            <person name="Curtis B.A."/>
            <person name="Zahonova K."/>
            <person name="Pipaliya S."/>
            <person name="Dacks J."/>
            <person name="Roger A.J."/>
        </authorList>
    </citation>
    <scope>NUCLEOTIDE SEQUENCE</scope>
    <source>
        <strain evidence="3">Busselton2</strain>
    </source>
</reference>
<sequence>MTDPYNLYGKGSVQTTFYVLLAVVFFVLLTIGIYLLVKLNKSRKNRNNSSKIWTRITSFLVVSLSARFLAMCILLVPSVKSLTQATLIALADVFLLYSFVMFVVFWVLTSTVIFADSSAFTTYKKKFLSKKRLNIIYWSYVIISFILIFGLLGLDSSGSLPDSVQTTFTDFTYYFATSLLMASGIVWFLFGFRYGRLFLKITENLDINMGSQHLKKKTYSAMLGSLFMGLSQCVPFINMMTRASDKTTNSSQLSVLIIKSIFLVVAALFFFRAIYIIAFKLTRDKKKDVEMDQKTSSSRDGSASSPSSTSSSSSSD</sequence>
<feature type="transmembrane region" description="Helical" evidence="2">
    <location>
        <begin position="58"/>
        <end position="76"/>
    </location>
</feature>
<dbReference type="Proteomes" id="UP001146793">
    <property type="component" value="Unassembled WGS sequence"/>
</dbReference>
<accession>A0AAV7ZG16</accession>
<evidence type="ECO:0000313" key="4">
    <source>
        <dbReference type="EMBL" id="KAJ6251163.1"/>
    </source>
</evidence>
<keyword evidence="6" id="KW-1185">Reference proteome</keyword>
<keyword evidence="2" id="KW-0472">Membrane</keyword>
<evidence type="ECO:0000313" key="3">
    <source>
        <dbReference type="EMBL" id="KAJ3438714.1"/>
    </source>
</evidence>
<feature type="compositionally biased region" description="Low complexity" evidence="1">
    <location>
        <begin position="296"/>
        <end position="316"/>
    </location>
</feature>
<evidence type="ECO:0000313" key="6">
    <source>
        <dbReference type="Proteomes" id="UP001150062"/>
    </source>
</evidence>
<feature type="transmembrane region" description="Helical" evidence="2">
    <location>
        <begin position="15"/>
        <end position="37"/>
    </location>
</feature>
<proteinExistence type="predicted"/>
<comment type="caution">
    <text evidence="3">The sequence shown here is derived from an EMBL/GenBank/DDBJ whole genome shotgun (WGS) entry which is preliminary data.</text>
</comment>
<gene>
    <name evidence="3" type="ORF">M0812_14726</name>
    <name evidence="4" type="ORF">M0813_15335</name>
</gene>
<reference evidence="4" key="1">
    <citation type="submission" date="2022-08" db="EMBL/GenBank/DDBJ databases">
        <title>Novel sulfate-reducing endosymbionts in the free-living metamonad Anaeramoeba.</title>
        <authorList>
            <person name="Jerlstrom-Hultqvist J."/>
            <person name="Cepicka I."/>
            <person name="Gallot-Lavallee L."/>
            <person name="Salas-Leiva D."/>
            <person name="Curtis B.A."/>
            <person name="Zahonova K."/>
            <person name="Pipaliya S."/>
            <person name="Dacks J."/>
            <person name="Roger A.J."/>
        </authorList>
    </citation>
    <scope>NUCLEOTIDE SEQUENCE</scope>
    <source>
        <strain evidence="4">Schooner1</strain>
    </source>
</reference>
<dbReference type="EMBL" id="JANTQA010000032">
    <property type="protein sequence ID" value="KAJ3438714.1"/>
    <property type="molecule type" value="Genomic_DNA"/>
</dbReference>
<evidence type="ECO:0000256" key="2">
    <source>
        <dbReference type="SAM" id="Phobius"/>
    </source>
</evidence>
<name>A0AAV7ZG16_9EUKA</name>
<keyword evidence="2" id="KW-1133">Transmembrane helix</keyword>
<feature type="transmembrane region" description="Helical" evidence="2">
    <location>
        <begin position="88"/>
        <end position="114"/>
    </location>
</feature>
<feature type="transmembrane region" description="Helical" evidence="2">
    <location>
        <begin position="257"/>
        <end position="278"/>
    </location>
</feature>
<organism evidence="3 5">
    <name type="scientific">Anaeramoeba flamelloides</name>
    <dbReference type="NCBI Taxonomy" id="1746091"/>
    <lineage>
        <taxon>Eukaryota</taxon>
        <taxon>Metamonada</taxon>
        <taxon>Anaeramoebidae</taxon>
        <taxon>Anaeramoeba</taxon>
    </lineage>
</organism>
<feature type="transmembrane region" description="Helical" evidence="2">
    <location>
        <begin position="219"/>
        <end position="237"/>
    </location>
</feature>
<evidence type="ECO:0000313" key="5">
    <source>
        <dbReference type="Proteomes" id="UP001146793"/>
    </source>
</evidence>
<dbReference type="Proteomes" id="UP001150062">
    <property type="component" value="Unassembled WGS sequence"/>
</dbReference>
<keyword evidence="2" id="KW-0812">Transmembrane</keyword>
<feature type="transmembrane region" description="Helical" evidence="2">
    <location>
        <begin position="135"/>
        <end position="153"/>
    </location>
</feature>
<dbReference type="AlphaFoldDB" id="A0AAV7ZG16"/>